<dbReference type="EMBL" id="CP031224">
    <property type="protein sequence ID" value="QFG01291.1"/>
    <property type="molecule type" value="Genomic_DNA"/>
</dbReference>
<sequence length="73" mass="8038">MAASLNFNRLDLVLSFVFDDGTGTGKMQTKRITLSKVRADITADEILQVATAFESLSSNEFIGVERVQRDSVL</sequence>
<geneLocation type="plasmid" evidence="3">
    <name>ppb01</name>
</geneLocation>
<dbReference type="Pfam" id="PF07872">
    <property type="entry name" value="DUF1659"/>
    <property type="match status" value="1"/>
</dbReference>
<evidence type="ECO:0000313" key="2">
    <source>
        <dbReference type="EMBL" id="QFG01291.1"/>
    </source>
</evidence>
<proteinExistence type="predicted"/>
<name>A0A5J6STT2_9BACI</name>
<accession>A0A5J6STT2</accession>
<keyword evidence="3" id="KW-1185">Reference proteome</keyword>
<dbReference type="AlphaFoldDB" id="A0A5J6STT2"/>
<feature type="domain" description="DUF1659" evidence="1">
    <location>
        <begin position="11"/>
        <end position="71"/>
    </location>
</feature>
<dbReference type="RefSeq" id="WP_151702162.1">
    <property type="nucleotide sequence ID" value="NZ_CP031224.1"/>
</dbReference>
<protein>
    <submittedName>
        <fullName evidence="2">DUF1659 domain-containing protein</fullName>
    </submittedName>
</protein>
<dbReference type="InterPro" id="IPR012454">
    <property type="entry name" value="DUF1659"/>
</dbReference>
<evidence type="ECO:0000313" key="3">
    <source>
        <dbReference type="Proteomes" id="UP000325517"/>
    </source>
</evidence>
<organism evidence="2 3">
    <name type="scientific">Psychrobacillus glaciei</name>
    <dbReference type="NCBI Taxonomy" id="2283160"/>
    <lineage>
        <taxon>Bacteria</taxon>
        <taxon>Bacillati</taxon>
        <taxon>Bacillota</taxon>
        <taxon>Bacilli</taxon>
        <taxon>Bacillales</taxon>
        <taxon>Bacillaceae</taxon>
        <taxon>Psychrobacillus</taxon>
    </lineage>
</organism>
<evidence type="ECO:0000259" key="1">
    <source>
        <dbReference type="Pfam" id="PF07872"/>
    </source>
</evidence>
<dbReference type="KEGG" id="psyo:PB01_20905"/>
<gene>
    <name evidence="2" type="ORF">PB01_20905</name>
</gene>
<keyword evidence="2" id="KW-0614">Plasmid</keyword>
<reference evidence="2 3" key="1">
    <citation type="submission" date="2018-07" db="EMBL/GenBank/DDBJ databases">
        <title>Complete genome sequence of Psychrobacillus sp. PB01, isolated from iceberg, and comparative genome analysis of Psychrobacillus strains.</title>
        <authorList>
            <person name="Lee P.C."/>
        </authorList>
    </citation>
    <scope>NUCLEOTIDE SEQUENCE [LARGE SCALE GENOMIC DNA]</scope>
    <source>
        <strain evidence="2 3">PB01</strain>
        <plasmid evidence="3">ppb01</plasmid>
    </source>
</reference>
<dbReference type="Proteomes" id="UP000325517">
    <property type="component" value="Plasmid pPB01"/>
</dbReference>